<dbReference type="GO" id="GO:0016491">
    <property type="term" value="F:oxidoreductase activity"/>
    <property type="evidence" value="ECO:0007669"/>
    <property type="project" value="InterPro"/>
</dbReference>
<dbReference type="InterPro" id="IPR029039">
    <property type="entry name" value="Flavoprotein-like_sf"/>
</dbReference>
<comment type="caution">
    <text evidence="2">The sequence shown here is derived from an EMBL/GenBank/DDBJ whole genome shotgun (WGS) entry which is preliminary data.</text>
</comment>
<protein>
    <recommendedName>
        <fullName evidence="1">NADPH-dependent FMN reductase-like domain-containing protein</fullName>
    </recommendedName>
</protein>
<dbReference type="Proteomes" id="UP000075787">
    <property type="component" value="Unassembled WGS sequence"/>
</dbReference>
<feature type="domain" description="NADPH-dependent FMN reductase-like" evidence="1">
    <location>
        <begin position="2"/>
        <end position="135"/>
    </location>
</feature>
<dbReference type="GeneID" id="97244242"/>
<evidence type="ECO:0000313" key="2">
    <source>
        <dbReference type="EMBL" id="KYO51157.1"/>
    </source>
</evidence>
<dbReference type="GO" id="GO:0010181">
    <property type="term" value="F:FMN binding"/>
    <property type="evidence" value="ECO:0007669"/>
    <property type="project" value="TreeGrafter"/>
</dbReference>
<dbReference type="GO" id="GO:0005829">
    <property type="term" value="C:cytosol"/>
    <property type="evidence" value="ECO:0007669"/>
    <property type="project" value="TreeGrafter"/>
</dbReference>
<dbReference type="RefSeq" id="WP_062766952.1">
    <property type="nucleotide sequence ID" value="NZ_CP121027.1"/>
</dbReference>
<dbReference type="PANTHER" id="PTHR30543">
    <property type="entry name" value="CHROMATE REDUCTASE"/>
    <property type="match status" value="1"/>
</dbReference>
<name>A0A162KFL7_9PROT</name>
<dbReference type="Pfam" id="PF03358">
    <property type="entry name" value="FMN_red"/>
    <property type="match status" value="1"/>
</dbReference>
<dbReference type="EMBL" id="LPZR01000182">
    <property type="protein sequence ID" value="KYO51157.1"/>
    <property type="molecule type" value="Genomic_DNA"/>
</dbReference>
<dbReference type="Gene3D" id="3.40.50.360">
    <property type="match status" value="1"/>
</dbReference>
<dbReference type="InterPro" id="IPR005025">
    <property type="entry name" value="FMN_Rdtase-like_dom"/>
</dbReference>
<reference evidence="2 3" key="1">
    <citation type="submission" date="2015-12" db="EMBL/GenBank/DDBJ databases">
        <title>Genome sequence of Tistrella mobilis MCCC 1A02139.</title>
        <authorList>
            <person name="Lu L."/>
            <person name="Lai Q."/>
            <person name="Shao Z."/>
            <person name="Qian P."/>
        </authorList>
    </citation>
    <scope>NUCLEOTIDE SEQUENCE [LARGE SCALE GENOMIC DNA]</scope>
    <source>
        <strain evidence="2 3">MCCC 1A02139</strain>
    </source>
</reference>
<sequence length="186" mass="19907">MIAGSLRRPSHTHGLCRGIADRLQAAGLAPVVFDMRDTPLPMADPAWHHQPADHPDPRVKQLVAAADAAAAIVLASPIYHNGPSGVLKNALDLMAIPQFAYKPVGLVSHGGARTTQAVEQMRIWTRGLLGHAIATQVCSDGRDFTPAADGGDPVPGADHLVQRMDRFVRELVVMAQVMQVARRALI</sequence>
<proteinExistence type="predicted"/>
<dbReference type="SUPFAM" id="SSF52218">
    <property type="entry name" value="Flavoproteins"/>
    <property type="match status" value="1"/>
</dbReference>
<accession>A0A162KFL7</accession>
<evidence type="ECO:0000313" key="3">
    <source>
        <dbReference type="Proteomes" id="UP000075787"/>
    </source>
</evidence>
<dbReference type="InterPro" id="IPR050712">
    <property type="entry name" value="NAD(P)H-dep_reductase"/>
</dbReference>
<evidence type="ECO:0000259" key="1">
    <source>
        <dbReference type="Pfam" id="PF03358"/>
    </source>
</evidence>
<dbReference type="PANTHER" id="PTHR30543:SF21">
    <property type="entry name" value="NAD(P)H-DEPENDENT FMN REDUCTASE LOT6"/>
    <property type="match status" value="1"/>
</dbReference>
<dbReference type="AlphaFoldDB" id="A0A162KFL7"/>
<gene>
    <name evidence="2" type="ORF">AUP44_10305</name>
</gene>
<organism evidence="2 3">
    <name type="scientific">Tistrella mobilis</name>
    <dbReference type="NCBI Taxonomy" id="171437"/>
    <lineage>
        <taxon>Bacteria</taxon>
        <taxon>Pseudomonadati</taxon>
        <taxon>Pseudomonadota</taxon>
        <taxon>Alphaproteobacteria</taxon>
        <taxon>Geminicoccales</taxon>
        <taxon>Geminicoccaceae</taxon>
        <taxon>Tistrella</taxon>
    </lineage>
</organism>